<sequence length="105" mass="11509">MILNGWDEEPIGETYSGSDISDVEDSDYCPSGHVRSSGNQPASAKQDQSEESSESSEEEMDIVSNRMSRKGSYWTELPTTQTKVTGTEQARHPSSDEGFQVEGCP</sequence>
<feature type="compositionally biased region" description="Acidic residues" evidence="1">
    <location>
        <begin position="49"/>
        <end position="61"/>
    </location>
</feature>
<reference evidence="2 3" key="1">
    <citation type="submission" date="2021-06" db="EMBL/GenBank/DDBJ databases">
        <authorList>
            <person name="Palmer J.M."/>
        </authorList>
    </citation>
    <scope>NUCLEOTIDE SEQUENCE [LARGE SCALE GENOMIC DNA]</scope>
    <source>
        <strain evidence="2 3">AS_MEX2019</strain>
        <tissue evidence="2">Muscle</tissue>
    </source>
</reference>
<evidence type="ECO:0000313" key="2">
    <source>
        <dbReference type="EMBL" id="MEQ2291042.1"/>
    </source>
</evidence>
<comment type="caution">
    <text evidence="2">The sequence shown here is derived from an EMBL/GenBank/DDBJ whole genome shotgun (WGS) entry which is preliminary data.</text>
</comment>
<protein>
    <submittedName>
        <fullName evidence="2">Uncharacterized protein</fullName>
    </submittedName>
</protein>
<accession>A0ABV0YB52</accession>
<dbReference type="EMBL" id="JAHRIP010028735">
    <property type="protein sequence ID" value="MEQ2291042.1"/>
    <property type="molecule type" value="Genomic_DNA"/>
</dbReference>
<feature type="compositionally biased region" description="Acidic residues" evidence="1">
    <location>
        <begin position="1"/>
        <end position="11"/>
    </location>
</feature>
<feature type="compositionally biased region" description="Polar residues" evidence="1">
    <location>
        <begin position="77"/>
        <end position="88"/>
    </location>
</feature>
<gene>
    <name evidence="2" type="ORF">AMECASPLE_009344</name>
</gene>
<keyword evidence="3" id="KW-1185">Reference proteome</keyword>
<dbReference type="Proteomes" id="UP001469553">
    <property type="component" value="Unassembled WGS sequence"/>
</dbReference>
<organism evidence="2 3">
    <name type="scientific">Ameca splendens</name>
    <dbReference type="NCBI Taxonomy" id="208324"/>
    <lineage>
        <taxon>Eukaryota</taxon>
        <taxon>Metazoa</taxon>
        <taxon>Chordata</taxon>
        <taxon>Craniata</taxon>
        <taxon>Vertebrata</taxon>
        <taxon>Euteleostomi</taxon>
        <taxon>Actinopterygii</taxon>
        <taxon>Neopterygii</taxon>
        <taxon>Teleostei</taxon>
        <taxon>Neoteleostei</taxon>
        <taxon>Acanthomorphata</taxon>
        <taxon>Ovalentaria</taxon>
        <taxon>Atherinomorphae</taxon>
        <taxon>Cyprinodontiformes</taxon>
        <taxon>Goodeidae</taxon>
        <taxon>Ameca</taxon>
    </lineage>
</organism>
<evidence type="ECO:0000313" key="3">
    <source>
        <dbReference type="Proteomes" id="UP001469553"/>
    </source>
</evidence>
<evidence type="ECO:0000256" key="1">
    <source>
        <dbReference type="SAM" id="MobiDB-lite"/>
    </source>
</evidence>
<feature type="compositionally biased region" description="Polar residues" evidence="1">
    <location>
        <begin position="34"/>
        <end position="46"/>
    </location>
</feature>
<name>A0ABV0YB52_9TELE</name>
<feature type="region of interest" description="Disordered" evidence="1">
    <location>
        <begin position="1"/>
        <end position="105"/>
    </location>
</feature>
<proteinExistence type="predicted"/>